<dbReference type="Proteomes" id="UP001187315">
    <property type="component" value="Unassembled WGS sequence"/>
</dbReference>
<reference evidence="2" key="1">
    <citation type="submission" date="2023-08" db="EMBL/GenBank/DDBJ databases">
        <title>Pelteobagrus vachellii genome.</title>
        <authorList>
            <person name="Liu H."/>
        </authorList>
    </citation>
    <scope>NUCLEOTIDE SEQUENCE</scope>
    <source>
        <strain evidence="2">PRFRI_2022a</strain>
        <tissue evidence="2">Muscle</tissue>
    </source>
</reference>
<dbReference type="EMBL" id="JAVHJS010000021">
    <property type="protein sequence ID" value="KAK2823124.1"/>
    <property type="molecule type" value="Genomic_DNA"/>
</dbReference>
<feature type="compositionally biased region" description="Basic and acidic residues" evidence="1">
    <location>
        <begin position="157"/>
        <end position="166"/>
    </location>
</feature>
<evidence type="ECO:0000313" key="3">
    <source>
        <dbReference type="Proteomes" id="UP001187315"/>
    </source>
</evidence>
<comment type="caution">
    <text evidence="2">The sequence shown here is derived from an EMBL/GenBank/DDBJ whole genome shotgun (WGS) entry which is preliminary data.</text>
</comment>
<feature type="compositionally biased region" description="Basic and acidic residues" evidence="1">
    <location>
        <begin position="129"/>
        <end position="147"/>
    </location>
</feature>
<name>A0AA88LSB3_TACVA</name>
<feature type="region of interest" description="Disordered" evidence="1">
    <location>
        <begin position="128"/>
        <end position="166"/>
    </location>
</feature>
<gene>
    <name evidence="2" type="ORF">Q7C36_019724</name>
</gene>
<dbReference type="AlphaFoldDB" id="A0AA88LSB3"/>
<keyword evidence="3" id="KW-1185">Reference proteome</keyword>
<proteinExistence type="predicted"/>
<accession>A0AA88LSB3</accession>
<evidence type="ECO:0000256" key="1">
    <source>
        <dbReference type="SAM" id="MobiDB-lite"/>
    </source>
</evidence>
<sequence>MNLFRVGRVGCFAWTAVSLSSELHAVICHWLPVFSLLHTTAHMSKRSIYLHAPAAPKQPQPQQAIKVCLHYTLVKLLLWGPVALPSGRKETNEMEVMRCSMLGSEWKAQFVAGERTYGTGNWPAVSLQARKETEERKGGERARERGKGKLMMKKKGKGSEEGQGKG</sequence>
<protein>
    <submittedName>
        <fullName evidence="2">Uncharacterized protein</fullName>
    </submittedName>
</protein>
<organism evidence="2 3">
    <name type="scientific">Tachysurus vachellii</name>
    <name type="common">Darkbarbel catfish</name>
    <name type="synonym">Pelteobagrus vachellii</name>
    <dbReference type="NCBI Taxonomy" id="175792"/>
    <lineage>
        <taxon>Eukaryota</taxon>
        <taxon>Metazoa</taxon>
        <taxon>Chordata</taxon>
        <taxon>Craniata</taxon>
        <taxon>Vertebrata</taxon>
        <taxon>Euteleostomi</taxon>
        <taxon>Actinopterygii</taxon>
        <taxon>Neopterygii</taxon>
        <taxon>Teleostei</taxon>
        <taxon>Ostariophysi</taxon>
        <taxon>Siluriformes</taxon>
        <taxon>Bagridae</taxon>
        <taxon>Tachysurus</taxon>
    </lineage>
</organism>
<evidence type="ECO:0000313" key="2">
    <source>
        <dbReference type="EMBL" id="KAK2823124.1"/>
    </source>
</evidence>